<dbReference type="GO" id="GO:0017111">
    <property type="term" value="F:ribonucleoside triphosphate phosphatase activity"/>
    <property type="evidence" value="ECO:0007669"/>
    <property type="project" value="TreeGrafter"/>
</dbReference>
<dbReference type="GO" id="GO:0004382">
    <property type="term" value="F:GDP phosphatase activity"/>
    <property type="evidence" value="ECO:0007669"/>
    <property type="project" value="UniProtKB-EC"/>
</dbReference>
<dbReference type="GO" id="GO:0009134">
    <property type="term" value="P:nucleoside diphosphate catabolic process"/>
    <property type="evidence" value="ECO:0007669"/>
    <property type="project" value="TreeGrafter"/>
</dbReference>
<evidence type="ECO:0000256" key="5">
    <source>
        <dbReference type="ARBA" id="ARBA00038903"/>
    </source>
</evidence>
<name>A0A9P5TIV0_GYMJU</name>
<keyword evidence="12" id="KW-1185">Reference proteome</keyword>
<keyword evidence="10" id="KW-0472">Membrane</keyword>
<keyword evidence="3 8" id="KW-0378">Hydrolase</keyword>
<dbReference type="Pfam" id="PF01150">
    <property type="entry name" value="GDA1_CD39"/>
    <property type="match status" value="2"/>
</dbReference>
<evidence type="ECO:0000256" key="9">
    <source>
        <dbReference type="SAM" id="MobiDB-lite"/>
    </source>
</evidence>
<evidence type="ECO:0000256" key="2">
    <source>
        <dbReference type="ARBA" id="ARBA00009283"/>
    </source>
</evidence>
<evidence type="ECO:0000256" key="7">
    <source>
        <dbReference type="PIRSR" id="PIRSR600407-2"/>
    </source>
</evidence>
<comment type="function">
    <text evidence="4">After transfer of sugars to endogenous macromolecular acceptors, the enzyme converts nucleoside diphosphates to nucleoside monophosphates which in turn exit the Golgi lumen in a coupled antiporter reaction, allowing entry of additional nucleotide sugar from the cytosol.</text>
</comment>
<feature type="compositionally biased region" description="Basic and acidic residues" evidence="9">
    <location>
        <begin position="142"/>
        <end position="154"/>
    </location>
</feature>
<comment type="caution">
    <text evidence="11">The sequence shown here is derived from an EMBL/GenBank/DDBJ whole genome shotgun (WGS) entry which is preliminary data.</text>
</comment>
<dbReference type="AlphaFoldDB" id="A0A9P5TIV0"/>
<protein>
    <recommendedName>
        <fullName evidence="5">guanosine-diphosphatase</fullName>
        <ecNumber evidence="5">3.6.1.42</ecNumber>
    </recommendedName>
</protein>
<keyword evidence="10" id="KW-0812">Transmembrane</keyword>
<comment type="subcellular location">
    <subcellularLocation>
        <location evidence="1">Golgi apparatus membrane</location>
        <topology evidence="1">Single-pass type II membrane protein</topology>
    </subcellularLocation>
</comment>
<dbReference type="Proteomes" id="UP000724874">
    <property type="component" value="Unassembled WGS sequence"/>
</dbReference>
<dbReference type="GO" id="GO:0006487">
    <property type="term" value="P:protein N-linked glycosylation"/>
    <property type="evidence" value="ECO:0007669"/>
    <property type="project" value="TreeGrafter"/>
</dbReference>
<keyword evidence="10" id="KW-1133">Transmembrane helix</keyword>
<comment type="similarity">
    <text evidence="2 8">Belongs to the GDA1/CD39 NTPase family.</text>
</comment>
<feature type="region of interest" description="Disordered" evidence="9">
    <location>
        <begin position="1"/>
        <end position="44"/>
    </location>
</feature>
<dbReference type="PANTHER" id="PTHR11782">
    <property type="entry name" value="ADENOSINE/GUANOSINE DIPHOSPHATASE"/>
    <property type="match status" value="1"/>
</dbReference>
<dbReference type="GO" id="GO:0045134">
    <property type="term" value="F:UDP phosphatase activity"/>
    <property type="evidence" value="ECO:0007669"/>
    <property type="project" value="TreeGrafter"/>
</dbReference>
<gene>
    <name evidence="11" type="ORF">CPB84DRAFT_1790463</name>
</gene>
<dbReference type="OrthoDB" id="6372431at2759"/>
<reference evidence="11" key="1">
    <citation type="submission" date="2020-11" db="EMBL/GenBank/DDBJ databases">
        <authorList>
            <consortium name="DOE Joint Genome Institute"/>
            <person name="Ahrendt S."/>
            <person name="Riley R."/>
            <person name="Andreopoulos W."/>
            <person name="LaButti K."/>
            <person name="Pangilinan J."/>
            <person name="Ruiz-duenas F.J."/>
            <person name="Barrasa J.M."/>
            <person name="Sanchez-Garcia M."/>
            <person name="Camarero S."/>
            <person name="Miyauchi S."/>
            <person name="Serrano A."/>
            <person name="Linde D."/>
            <person name="Babiker R."/>
            <person name="Drula E."/>
            <person name="Ayuso-Fernandez I."/>
            <person name="Pacheco R."/>
            <person name="Padilla G."/>
            <person name="Ferreira P."/>
            <person name="Barriuso J."/>
            <person name="Kellner H."/>
            <person name="Castanera R."/>
            <person name="Alfaro M."/>
            <person name="Ramirez L."/>
            <person name="Pisabarro A.G."/>
            <person name="Kuo A."/>
            <person name="Tritt A."/>
            <person name="Lipzen A."/>
            <person name="He G."/>
            <person name="Yan M."/>
            <person name="Ng V."/>
            <person name="Cullen D."/>
            <person name="Martin F."/>
            <person name="Rosso M.-N."/>
            <person name="Henrissat B."/>
            <person name="Hibbett D."/>
            <person name="Martinez A.T."/>
            <person name="Grigoriev I.V."/>
        </authorList>
    </citation>
    <scope>NUCLEOTIDE SEQUENCE</scope>
    <source>
        <strain evidence="11">AH 44721</strain>
    </source>
</reference>
<evidence type="ECO:0000313" key="12">
    <source>
        <dbReference type="Proteomes" id="UP000724874"/>
    </source>
</evidence>
<feature type="binding site" evidence="7">
    <location>
        <begin position="332"/>
        <end position="336"/>
    </location>
    <ligand>
        <name>ATP</name>
        <dbReference type="ChEBI" id="CHEBI:30616"/>
    </ligand>
</feature>
<keyword evidence="7" id="KW-0067">ATP-binding</keyword>
<evidence type="ECO:0000256" key="8">
    <source>
        <dbReference type="RuleBase" id="RU003833"/>
    </source>
</evidence>
<organism evidence="11 12">
    <name type="scientific">Gymnopilus junonius</name>
    <name type="common">Spectacular rustgill mushroom</name>
    <name type="synonym">Gymnopilus spectabilis subsp. junonius</name>
    <dbReference type="NCBI Taxonomy" id="109634"/>
    <lineage>
        <taxon>Eukaryota</taxon>
        <taxon>Fungi</taxon>
        <taxon>Dikarya</taxon>
        <taxon>Basidiomycota</taxon>
        <taxon>Agaricomycotina</taxon>
        <taxon>Agaricomycetes</taxon>
        <taxon>Agaricomycetidae</taxon>
        <taxon>Agaricales</taxon>
        <taxon>Agaricineae</taxon>
        <taxon>Hymenogastraceae</taxon>
        <taxon>Gymnopilus</taxon>
    </lineage>
</organism>
<evidence type="ECO:0000256" key="10">
    <source>
        <dbReference type="SAM" id="Phobius"/>
    </source>
</evidence>
<dbReference type="PANTHER" id="PTHR11782:SF83">
    <property type="entry name" value="GUANOSINE-DIPHOSPHATASE"/>
    <property type="match status" value="1"/>
</dbReference>
<feature type="region of interest" description="Disordered" evidence="9">
    <location>
        <begin position="142"/>
        <end position="196"/>
    </location>
</feature>
<accession>A0A9P5TIV0</accession>
<keyword evidence="7" id="KW-0547">Nucleotide-binding</keyword>
<dbReference type="GO" id="GO:0005524">
    <property type="term" value="F:ATP binding"/>
    <property type="evidence" value="ECO:0007669"/>
    <property type="project" value="UniProtKB-KW"/>
</dbReference>
<evidence type="ECO:0000256" key="3">
    <source>
        <dbReference type="ARBA" id="ARBA00022801"/>
    </source>
</evidence>
<evidence type="ECO:0000256" key="1">
    <source>
        <dbReference type="ARBA" id="ARBA00004323"/>
    </source>
</evidence>
<evidence type="ECO:0000256" key="6">
    <source>
        <dbReference type="PIRSR" id="PIRSR600407-1"/>
    </source>
</evidence>
<feature type="transmembrane region" description="Helical" evidence="10">
    <location>
        <begin position="111"/>
        <end position="132"/>
    </location>
</feature>
<feature type="active site" description="Proton acceptor" evidence="6">
    <location>
        <position position="299"/>
    </location>
</feature>
<dbReference type="GO" id="GO:0000139">
    <property type="term" value="C:Golgi membrane"/>
    <property type="evidence" value="ECO:0007669"/>
    <property type="project" value="UniProtKB-SubCell"/>
</dbReference>
<dbReference type="Gene3D" id="3.30.420.150">
    <property type="entry name" value="Exopolyphosphatase. Domain 2"/>
    <property type="match status" value="1"/>
</dbReference>
<evidence type="ECO:0000313" key="11">
    <source>
        <dbReference type="EMBL" id="KAF8882906.1"/>
    </source>
</evidence>
<feature type="compositionally biased region" description="Low complexity" evidence="9">
    <location>
        <begin position="13"/>
        <end position="32"/>
    </location>
</feature>
<dbReference type="EMBL" id="JADNYJ010000119">
    <property type="protein sequence ID" value="KAF8882906.1"/>
    <property type="molecule type" value="Genomic_DNA"/>
</dbReference>
<proteinExistence type="inferred from homology"/>
<dbReference type="EC" id="3.6.1.42" evidence="5"/>
<dbReference type="PROSITE" id="PS01238">
    <property type="entry name" value="GDA1_CD39_NTPASE"/>
    <property type="match status" value="1"/>
</dbReference>
<evidence type="ECO:0000256" key="4">
    <source>
        <dbReference type="ARBA" id="ARBA00037742"/>
    </source>
</evidence>
<dbReference type="Gene3D" id="3.30.420.40">
    <property type="match status" value="1"/>
</dbReference>
<sequence length="576" mass="64089">MVNGTIGDTATLKRNNSSKSKAKRSSSAVKVKPSNISVHRRSSSLHPRNHLQGVVLPAYKPHQIAASALRSRYHYSLNNIMSILSPRSSNYERLEGGHGPSRTGPPTKRLWFGWKKFAVAAVVLIGLVYFFGPRERRLPWKKAANETSKDKTKDTSGYPYPDDIESLPAENFPDHTPPSHQTEKGGLRPQPPALTTYCTTPHSPHAPLTQWALMIDAGSTYEVFKMTQPGLSSFTSDPVKAAESLMVVPKEQQSCTPVRLLRGSQSSDIMREVEARLRKHYPFHVPEKDGVVIMDGKDEGVYAWITANYLLKTINADTPADTPTYAVLDLGGGSTQIVFEPSFTSKQKTLEEGEHKYELNFGGRKHTLYQHSYLGYGLMQARNHVHTLVEFMASLRVQSEREKKEGIVGNPCLARGTKRVVELAGERTGKWRKLEACGRLVQLVLAKDAICEMKPCSFNGVYQPSLLDSFQHGKLATLTCLGPSSWSSHPLWSSSKDLLKELEDRPEWCLDLTFMHALLRLGYEFEDKKEVMIGKKVGGTELGWCLGAAIELCRDNDADLDGVGHVGLGVEFDRPF</sequence>
<dbReference type="InterPro" id="IPR000407">
    <property type="entry name" value="GDA1_CD39_NTPase"/>
</dbReference>